<dbReference type="AlphaFoldDB" id="A0A2U3D9V5"/>
<gene>
    <name evidence="1" type="ORF">BM613_05040</name>
</gene>
<keyword evidence="2" id="KW-1185">Reference proteome</keyword>
<dbReference type="Proteomes" id="UP000245380">
    <property type="component" value="Unassembled WGS sequence"/>
</dbReference>
<proteinExistence type="predicted"/>
<accession>A0A2U3D9V5</accession>
<reference evidence="1 2" key="1">
    <citation type="submission" date="2016-11" db="EMBL/GenBank/DDBJ databases">
        <title>Comparative genomics of Acidibacillus ferroxidans species.</title>
        <authorList>
            <person name="Oliveira G."/>
            <person name="Nunes G."/>
            <person name="Oliveira R."/>
            <person name="Araujo F."/>
            <person name="Salim A."/>
            <person name="Scholte L."/>
            <person name="Morais D."/>
            <person name="Nancucheo I."/>
            <person name="Johnson D.B."/>
            <person name="Grail B."/>
            <person name="Bittencourt J."/>
            <person name="Valadares R."/>
        </authorList>
    </citation>
    <scope>NUCLEOTIDE SEQUENCE [LARGE SCALE GENOMIC DNA]</scope>
    <source>
        <strain evidence="1 2">Y002</strain>
    </source>
</reference>
<evidence type="ECO:0000313" key="1">
    <source>
        <dbReference type="EMBL" id="PWI58042.1"/>
    </source>
</evidence>
<organism evidence="1 2">
    <name type="scientific">Sulfoacidibacillus thermotolerans</name>
    <name type="common">Acidibacillus sulfuroxidans</name>
    <dbReference type="NCBI Taxonomy" id="1765684"/>
    <lineage>
        <taxon>Bacteria</taxon>
        <taxon>Bacillati</taxon>
        <taxon>Bacillota</taxon>
        <taxon>Bacilli</taxon>
        <taxon>Bacillales</taxon>
        <taxon>Alicyclobacillaceae</taxon>
        <taxon>Sulfoacidibacillus</taxon>
    </lineage>
</organism>
<dbReference type="EMBL" id="MPDK01000006">
    <property type="protein sequence ID" value="PWI58042.1"/>
    <property type="molecule type" value="Genomic_DNA"/>
</dbReference>
<protein>
    <submittedName>
        <fullName evidence="1">Uncharacterized protein</fullName>
    </submittedName>
</protein>
<evidence type="ECO:0000313" key="2">
    <source>
        <dbReference type="Proteomes" id="UP000245380"/>
    </source>
</evidence>
<sequence>MNFSMYGSNNDFIRMRDLFIFDTCPGGDWSRSNQNVRLLEFLYGLEQTQGENIRTNRNSRIL</sequence>
<name>A0A2U3D9V5_SULT2</name>
<comment type="caution">
    <text evidence="1">The sequence shown here is derived from an EMBL/GenBank/DDBJ whole genome shotgun (WGS) entry which is preliminary data.</text>
</comment>